<feature type="domain" description="Release factor glutamine methyltransferase N-terminal" evidence="7">
    <location>
        <begin position="8"/>
        <end position="77"/>
    </location>
</feature>
<dbReference type="GO" id="GO:0032259">
    <property type="term" value="P:methylation"/>
    <property type="evidence" value="ECO:0007669"/>
    <property type="project" value="UniProtKB-KW"/>
</dbReference>
<accession>A0ABY8UW32</accession>
<evidence type="ECO:0000256" key="4">
    <source>
        <dbReference type="ARBA" id="ARBA00048391"/>
    </source>
</evidence>
<feature type="binding site" evidence="5">
    <location>
        <begin position="193"/>
        <end position="196"/>
    </location>
    <ligand>
        <name>substrate</name>
    </ligand>
</feature>
<dbReference type="Gene3D" id="3.40.50.150">
    <property type="entry name" value="Vaccinia Virus protein VP39"/>
    <property type="match status" value="1"/>
</dbReference>
<evidence type="ECO:0000259" key="7">
    <source>
        <dbReference type="Pfam" id="PF17827"/>
    </source>
</evidence>
<dbReference type="CDD" id="cd02440">
    <property type="entry name" value="AdoMet_MTases"/>
    <property type="match status" value="1"/>
</dbReference>
<evidence type="ECO:0000259" key="6">
    <source>
        <dbReference type="Pfam" id="PF05175"/>
    </source>
</evidence>
<proteinExistence type="inferred from homology"/>
<dbReference type="EC" id="2.1.1.297" evidence="5"/>
<keyword evidence="9" id="KW-1185">Reference proteome</keyword>
<dbReference type="RefSeq" id="WP_231417725.1">
    <property type="nucleotide sequence ID" value="NZ_CP126446.1"/>
</dbReference>
<dbReference type="GO" id="GO:0102559">
    <property type="term" value="F:peptide chain release factor N(5)-glutamine methyltransferase activity"/>
    <property type="evidence" value="ECO:0007669"/>
    <property type="project" value="UniProtKB-EC"/>
</dbReference>
<name>A0ABY8UW32_9BACI</name>
<comment type="similarity">
    <text evidence="5">Belongs to the protein N5-glutamine methyltransferase family. PrmC subfamily.</text>
</comment>
<dbReference type="InterPro" id="IPR007848">
    <property type="entry name" value="Small_mtfrase_dom"/>
</dbReference>
<sequence>MSNQTIWEARRWASSFLTERDREANVADLLLMHHLECSRAQLLANGRDGIDPELFAQFEKDIRTHAEEGVPVQHLIGQEEFYGRDFIVNGHVLIPRPETEELIVAVTDQLKKKGWSDQTLNMVDIGTGSGIIAITLALELQRVSMKAVDLSPEALKVARENATSLGAEISFYEGSFLEPIVETGEKMDVIVSNPPYIPESDRSSLSDVVVNHDPELALFADDNGLAAYRAIVSQVPKVKAEETLLAFEIGHNQGEDVSAIIHETFPYANLNVIQDINQKDRIILAWL</sequence>
<keyword evidence="1 5" id="KW-0489">Methyltransferase</keyword>
<evidence type="ECO:0000256" key="5">
    <source>
        <dbReference type="HAMAP-Rule" id="MF_02126"/>
    </source>
</evidence>
<comment type="function">
    <text evidence="5">Methylates the class 1 translation termination release factors RF1/PrfA and RF2/PrfB on the glutamine residue of the universally conserved GGQ motif.</text>
</comment>
<feature type="binding site" evidence="5">
    <location>
        <position position="176"/>
    </location>
    <ligand>
        <name>S-adenosyl-L-methionine</name>
        <dbReference type="ChEBI" id="CHEBI:59789"/>
    </ligand>
</feature>
<organism evidence="8 9">
    <name type="scientific">Pontibacillus chungwhensis</name>
    <dbReference type="NCBI Taxonomy" id="265426"/>
    <lineage>
        <taxon>Bacteria</taxon>
        <taxon>Bacillati</taxon>
        <taxon>Bacillota</taxon>
        <taxon>Bacilli</taxon>
        <taxon>Bacillales</taxon>
        <taxon>Bacillaceae</taxon>
        <taxon>Pontibacillus</taxon>
    </lineage>
</organism>
<dbReference type="InterPro" id="IPR019874">
    <property type="entry name" value="RF_methyltr_PrmC"/>
</dbReference>
<comment type="catalytic activity">
    <reaction evidence="4 5">
        <text>L-glutaminyl-[peptide chain release factor] + S-adenosyl-L-methionine = N(5)-methyl-L-glutaminyl-[peptide chain release factor] + S-adenosyl-L-homocysteine + H(+)</text>
        <dbReference type="Rhea" id="RHEA:42896"/>
        <dbReference type="Rhea" id="RHEA-COMP:10271"/>
        <dbReference type="Rhea" id="RHEA-COMP:10272"/>
        <dbReference type="ChEBI" id="CHEBI:15378"/>
        <dbReference type="ChEBI" id="CHEBI:30011"/>
        <dbReference type="ChEBI" id="CHEBI:57856"/>
        <dbReference type="ChEBI" id="CHEBI:59789"/>
        <dbReference type="ChEBI" id="CHEBI:61891"/>
        <dbReference type="EC" id="2.1.1.297"/>
    </reaction>
</comment>
<dbReference type="NCBIfam" id="TIGR00536">
    <property type="entry name" value="hemK_fam"/>
    <property type="match status" value="1"/>
</dbReference>
<evidence type="ECO:0000256" key="2">
    <source>
        <dbReference type="ARBA" id="ARBA00022679"/>
    </source>
</evidence>
<dbReference type="Gene3D" id="1.10.8.10">
    <property type="entry name" value="DNA helicase RuvA subunit, C-terminal domain"/>
    <property type="match status" value="1"/>
</dbReference>
<dbReference type="HAMAP" id="MF_02126">
    <property type="entry name" value="RF_methyltr_PrmC"/>
    <property type="match status" value="1"/>
</dbReference>
<dbReference type="InterPro" id="IPR050320">
    <property type="entry name" value="N5-glutamine_MTase"/>
</dbReference>
<dbReference type="SUPFAM" id="SSF53335">
    <property type="entry name" value="S-adenosyl-L-methionine-dependent methyltransferases"/>
    <property type="match status" value="1"/>
</dbReference>
<dbReference type="Pfam" id="PF17827">
    <property type="entry name" value="PrmC_N"/>
    <property type="match status" value="1"/>
</dbReference>
<evidence type="ECO:0000256" key="3">
    <source>
        <dbReference type="ARBA" id="ARBA00022691"/>
    </source>
</evidence>
<dbReference type="Proteomes" id="UP001236652">
    <property type="component" value="Chromosome"/>
</dbReference>
<dbReference type="InterPro" id="IPR002052">
    <property type="entry name" value="DNA_methylase_N6_adenine_CS"/>
</dbReference>
<evidence type="ECO:0000313" key="8">
    <source>
        <dbReference type="EMBL" id="WIF97892.1"/>
    </source>
</evidence>
<dbReference type="PROSITE" id="PS00092">
    <property type="entry name" value="N6_MTASE"/>
    <property type="match status" value="1"/>
</dbReference>
<dbReference type="EMBL" id="CP126446">
    <property type="protein sequence ID" value="WIF97892.1"/>
    <property type="molecule type" value="Genomic_DNA"/>
</dbReference>
<evidence type="ECO:0000313" key="9">
    <source>
        <dbReference type="Proteomes" id="UP001236652"/>
    </source>
</evidence>
<feature type="binding site" evidence="5">
    <location>
        <position position="149"/>
    </location>
    <ligand>
        <name>S-adenosyl-L-methionine</name>
        <dbReference type="ChEBI" id="CHEBI:59789"/>
    </ligand>
</feature>
<dbReference type="PANTHER" id="PTHR18895">
    <property type="entry name" value="HEMK METHYLTRANSFERASE"/>
    <property type="match status" value="1"/>
</dbReference>
<evidence type="ECO:0000256" key="1">
    <source>
        <dbReference type="ARBA" id="ARBA00022603"/>
    </source>
</evidence>
<dbReference type="InterPro" id="IPR040758">
    <property type="entry name" value="PrmC_N"/>
</dbReference>
<gene>
    <name evidence="5 8" type="primary">prmC</name>
    <name evidence="8" type="ORF">QNI29_19540</name>
</gene>
<protein>
    <recommendedName>
        <fullName evidence="5">Release factor glutamine methyltransferase</fullName>
        <shortName evidence="5">RF MTase</shortName>
        <ecNumber evidence="5">2.1.1.297</ecNumber>
    </recommendedName>
    <alternativeName>
        <fullName evidence="5">N5-glutamine methyltransferase PrmC</fullName>
    </alternativeName>
    <alternativeName>
        <fullName evidence="5">Protein-(glutamine-N5) MTase PrmC</fullName>
    </alternativeName>
    <alternativeName>
        <fullName evidence="5">Protein-glutamine N-methyltransferase PrmC</fullName>
    </alternativeName>
</protein>
<keyword evidence="3 5" id="KW-0949">S-adenosyl-L-methionine</keyword>
<dbReference type="NCBIfam" id="TIGR03534">
    <property type="entry name" value="RF_mod_PrmC"/>
    <property type="match status" value="1"/>
</dbReference>
<dbReference type="InterPro" id="IPR029063">
    <property type="entry name" value="SAM-dependent_MTases_sf"/>
</dbReference>
<reference evidence="8 9" key="1">
    <citation type="submission" date="2023-05" db="EMBL/GenBank/DDBJ databases">
        <title>Comparative genomics reveals the evidence of polycyclic aromatic hydrocarbons degradation in moderately halophilic genus Pontibacillus.</title>
        <authorList>
            <person name="Yang H."/>
            <person name="Qian Z."/>
        </authorList>
    </citation>
    <scope>NUCLEOTIDE SEQUENCE [LARGE SCALE GENOMIC DNA]</scope>
    <source>
        <strain evidence="9">HN14</strain>
    </source>
</reference>
<dbReference type="Pfam" id="PF05175">
    <property type="entry name" value="MTS"/>
    <property type="match status" value="1"/>
</dbReference>
<keyword evidence="2 5" id="KW-0808">Transferase</keyword>
<feature type="binding site" evidence="5">
    <location>
        <position position="193"/>
    </location>
    <ligand>
        <name>S-adenosyl-L-methionine</name>
        <dbReference type="ChEBI" id="CHEBI:59789"/>
    </ligand>
</feature>
<feature type="domain" description="Methyltransferase small" evidence="6">
    <location>
        <begin position="118"/>
        <end position="199"/>
    </location>
</feature>
<feature type="binding site" evidence="5">
    <location>
        <begin position="126"/>
        <end position="130"/>
    </location>
    <ligand>
        <name>S-adenosyl-L-methionine</name>
        <dbReference type="ChEBI" id="CHEBI:59789"/>
    </ligand>
</feature>
<dbReference type="InterPro" id="IPR004556">
    <property type="entry name" value="HemK-like"/>
</dbReference>
<dbReference type="PANTHER" id="PTHR18895:SF74">
    <property type="entry name" value="MTRF1L RELEASE FACTOR GLUTAMINE METHYLTRANSFERASE"/>
    <property type="match status" value="1"/>
</dbReference>